<dbReference type="OrthoDB" id="9812272at2"/>
<dbReference type="InterPro" id="IPR025121">
    <property type="entry name" value="GTPase_HflX_N"/>
</dbReference>
<dbReference type="PANTHER" id="PTHR10229">
    <property type="entry name" value="GTP-BINDING PROTEIN HFLX"/>
    <property type="match status" value="1"/>
</dbReference>
<feature type="binding site" evidence="7">
    <location>
        <begin position="336"/>
        <end position="339"/>
    </location>
    <ligand>
        <name>GTP</name>
        <dbReference type="ChEBI" id="CHEBI:37565"/>
    </ligand>
</feature>
<keyword evidence="9" id="KW-0175">Coiled coil</keyword>
<evidence type="ECO:0000256" key="1">
    <source>
        <dbReference type="ARBA" id="ARBA00022490"/>
    </source>
</evidence>
<keyword evidence="2 8" id="KW-0479">Metal-binding</keyword>
<dbReference type="GeneID" id="93338013"/>
<evidence type="ECO:0000256" key="5">
    <source>
        <dbReference type="ARBA" id="ARBA00023134"/>
    </source>
</evidence>
<keyword evidence="4 8" id="KW-0460">Magnesium</keyword>
<dbReference type="Pfam" id="PF16360">
    <property type="entry name" value="GTP-bdg_M"/>
    <property type="match status" value="1"/>
</dbReference>
<gene>
    <name evidence="6" type="primary">hflX</name>
    <name evidence="12" type="ORF">SAMN02745178_01548</name>
</gene>
<dbReference type="Gene3D" id="6.10.250.2860">
    <property type="match status" value="1"/>
</dbReference>
<dbReference type="Pfam" id="PF01926">
    <property type="entry name" value="MMR_HSR1"/>
    <property type="match status" value="1"/>
</dbReference>
<feature type="binding site" evidence="8">
    <location>
        <position position="230"/>
    </location>
    <ligand>
        <name>Mg(2+)</name>
        <dbReference type="ChEBI" id="CHEBI:18420"/>
    </ligand>
</feature>
<sequence length="429" mass="46639">MTDNTTELDFGTTAQKATDAEKLPVVLLALDQGRYDMARSLDELRALADANGMDAVAEVVQKRATPEAATLLGEGKVAEARLVCQNVNAAAAIFDGELTGSQIRNLSAALQVEVLDRTMLILEIFRARATTNEGKLQTELATLRYQLPRLQGLGEALSRQGGGGGGGGGARRGAGETKLELDRRHLHHRIEHLEGRLKELEKRRSETRRARQKNNVPVVALVGYTNVGKSSLLNALCGEQIFEADMLFATLDPTARKLVLPSGLQIILVDTVGFVSRLPHHLVEAFKSTLEEAAFADVIVKVADAGDAQAAEQLAVTDEVLGSLDCTDIPQLVVYNKCDTANTVAFDPDILLTSAKTGYGLSALLAKLDEVLNHRVRTIEIVLPYDKLALADILRSRGSVAAEEYREDGVYYRGTVKIDDLHRFEEFLV</sequence>
<dbReference type="STRING" id="745368.SAMN02745178_01548"/>
<keyword evidence="3 6" id="KW-0547">Nucleotide-binding</keyword>
<evidence type="ECO:0000313" key="12">
    <source>
        <dbReference type="EMBL" id="SKA85724.1"/>
    </source>
</evidence>
<dbReference type="HAMAP" id="MF_00900">
    <property type="entry name" value="GTPase_HflX"/>
    <property type="match status" value="1"/>
</dbReference>
<proteinExistence type="inferred from homology"/>
<dbReference type="PANTHER" id="PTHR10229:SF0">
    <property type="entry name" value="GTP-BINDING PROTEIN 6-RELATED"/>
    <property type="match status" value="1"/>
</dbReference>
<keyword evidence="5 6" id="KW-0342">GTP-binding</keyword>
<evidence type="ECO:0000256" key="3">
    <source>
        <dbReference type="ARBA" id="ARBA00022741"/>
    </source>
</evidence>
<comment type="function">
    <text evidence="6">GTPase that associates with the 50S ribosomal subunit and may have a role during protein synthesis or ribosome biogenesis.</text>
</comment>
<feature type="binding site" evidence="7">
    <location>
        <begin position="270"/>
        <end position="273"/>
    </location>
    <ligand>
        <name>GTP</name>
        <dbReference type="ChEBI" id="CHEBI:37565"/>
    </ligand>
</feature>
<comment type="subcellular location">
    <subcellularLocation>
        <location evidence="6">Cytoplasm</location>
    </subcellularLocation>
    <text evidence="6">May associate with membranes.</text>
</comment>
<dbReference type="Gene3D" id="3.40.50.300">
    <property type="entry name" value="P-loop containing nucleotide triphosphate hydrolases"/>
    <property type="match status" value="1"/>
</dbReference>
<feature type="binding site" evidence="8">
    <location>
        <position position="250"/>
    </location>
    <ligand>
        <name>Mg(2+)</name>
        <dbReference type="ChEBI" id="CHEBI:18420"/>
    </ligand>
</feature>
<dbReference type="InterPro" id="IPR016496">
    <property type="entry name" value="GTPase_HflX"/>
</dbReference>
<evidence type="ECO:0000256" key="6">
    <source>
        <dbReference type="HAMAP-Rule" id="MF_00900"/>
    </source>
</evidence>
<keyword evidence="1 6" id="KW-0963">Cytoplasm</keyword>
<reference evidence="12 13" key="1">
    <citation type="submission" date="2017-02" db="EMBL/GenBank/DDBJ databases">
        <authorList>
            <person name="Peterson S.W."/>
        </authorList>
    </citation>
    <scope>NUCLEOTIDE SEQUENCE [LARGE SCALE GENOMIC DNA]</scope>
    <source>
        <strain evidence="12 13">ATCC 27749</strain>
    </source>
</reference>
<feature type="binding site" evidence="7">
    <location>
        <begin position="223"/>
        <end position="230"/>
    </location>
    <ligand>
        <name>GTP</name>
        <dbReference type="ChEBI" id="CHEBI:37565"/>
    </ligand>
</feature>
<evidence type="ECO:0000256" key="2">
    <source>
        <dbReference type="ARBA" id="ARBA00022723"/>
    </source>
</evidence>
<feature type="coiled-coil region" evidence="9">
    <location>
        <begin position="183"/>
        <end position="210"/>
    </location>
</feature>
<dbReference type="InterPro" id="IPR006073">
    <property type="entry name" value="GTP-bd"/>
</dbReference>
<feature type="binding site" evidence="7">
    <location>
        <begin position="248"/>
        <end position="252"/>
    </location>
    <ligand>
        <name>GTP</name>
        <dbReference type="ChEBI" id="CHEBI:37565"/>
    </ligand>
</feature>
<dbReference type="GO" id="GO:0043022">
    <property type="term" value="F:ribosome binding"/>
    <property type="evidence" value="ECO:0007669"/>
    <property type="project" value="TreeGrafter"/>
</dbReference>
<name>A0A1T4X7V5_9FIRM</name>
<dbReference type="GO" id="GO:0046872">
    <property type="term" value="F:metal ion binding"/>
    <property type="evidence" value="ECO:0007669"/>
    <property type="project" value="UniProtKB-KW"/>
</dbReference>
<comment type="cofactor">
    <cofactor evidence="8">
        <name>Mg(2+)</name>
        <dbReference type="ChEBI" id="CHEBI:18420"/>
    </cofactor>
</comment>
<dbReference type="GO" id="GO:0005525">
    <property type="term" value="F:GTP binding"/>
    <property type="evidence" value="ECO:0007669"/>
    <property type="project" value="UniProtKB-UniRule"/>
</dbReference>
<dbReference type="GO" id="GO:0003924">
    <property type="term" value="F:GTPase activity"/>
    <property type="evidence" value="ECO:0007669"/>
    <property type="project" value="UniProtKB-UniRule"/>
</dbReference>
<evidence type="ECO:0000256" key="8">
    <source>
        <dbReference type="PIRSR" id="PIRSR006809-2"/>
    </source>
</evidence>
<evidence type="ECO:0000256" key="9">
    <source>
        <dbReference type="SAM" id="Coils"/>
    </source>
</evidence>
<dbReference type="PIRSF" id="PIRSF006809">
    <property type="entry name" value="GTP-binding_hflX_prd"/>
    <property type="match status" value="1"/>
</dbReference>
<dbReference type="Proteomes" id="UP000190286">
    <property type="component" value="Unassembled WGS sequence"/>
</dbReference>
<evidence type="ECO:0000256" key="10">
    <source>
        <dbReference type="SAM" id="MobiDB-lite"/>
    </source>
</evidence>
<evidence type="ECO:0000313" key="13">
    <source>
        <dbReference type="Proteomes" id="UP000190286"/>
    </source>
</evidence>
<evidence type="ECO:0000259" key="11">
    <source>
        <dbReference type="PROSITE" id="PS51705"/>
    </source>
</evidence>
<dbReference type="FunFam" id="3.40.50.11060:FF:000001">
    <property type="entry name" value="GTPase HflX"/>
    <property type="match status" value="1"/>
</dbReference>
<evidence type="ECO:0000256" key="7">
    <source>
        <dbReference type="PIRSR" id="PIRSR006809-1"/>
    </source>
</evidence>
<dbReference type="InterPro" id="IPR027417">
    <property type="entry name" value="P-loop_NTPase"/>
</dbReference>
<dbReference type="AlphaFoldDB" id="A0A1T4X7V5"/>
<dbReference type="GO" id="GO:0005737">
    <property type="term" value="C:cytoplasm"/>
    <property type="evidence" value="ECO:0007669"/>
    <property type="project" value="UniProtKB-SubCell"/>
</dbReference>
<feature type="region of interest" description="Disordered" evidence="10">
    <location>
        <begin position="156"/>
        <end position="175"/>
    </location>
</feature>
<keyword evidence="13" id="KW-1185">Reference proteome</keyword>
<dbReference type="SUPFAM" id="SSF52540">
    <property type="entry name" value="P-loop containing nucleoside triphosphate hydrolases"/>
    <property type="match status" value="1"/>
</dbReference>
<feature type="binding site" evidence="7">
    <location>
        <begin position="354"/>
        <end position="356"/>
    </location>
    <ligand>
        <name>GTP</name>
        <dbReference type="ChEBI" id="CHEBI:37565"/>
    </ligand>
</feature>
<dbReference type="Gene3D" id="3.40.50.11060">
    <property type="entry name" value="GTPase HflX, N-terminal domain"/>
    <property type="match status" value="1"/>
</dbReference>
<feature type="compositionally biased region" description="Gly residues" evidence="10">
    <location>
        <begin position="160"/>
        <end position="172"/>
    </location>
</feature>
<dbReference type="InterPro" id="IPR032305">
    <property type="entry name" value="GTP-bd_M"/>
</dbReference>
<evidence type="ECO:0000256" key="4">
    <source>
        <dbReference type="ARBA" id="ARBA00022842"/>
    </source>
</evidence>
<comment type="similarity">
    <text evidence="6">Belongs to the TRAFAC class OBG-HflX-like GTPase superfamily. HflX GTPase family.</text>
</comment>
<dbReference type="InterPro" id="IPR030394">
    <property type="entry name" value="G_HFLX_dom"/>
</dbReference>
<comment type="subunit">
    <text evidence="6">Monomer. Associates with the 50S ribosomal subunit.</text>
</comment>
<dbReference type="CDD" id="cd01878">
    <property type="entry name" value="HflX"/>
    <property type="match status" value="1"/>
</dbReference>
<dbReference type="PROSITE" id="PS51705">
    <property type="entry name" value="G_HFLX"/>
    <property type="match status" value="1"/>
</dbReference>
<organism evidence="12 13">
    <name type="scientific">Gemmiger formicilis</name>
    <dbReference type="NCBI Taxonomy" id="745368"/>
    <lineage>
        <taxon>Bacteria</taxon>
        <taxon>Bacillati</taxon>
        <taxon>Bacillota</taxon>
        <taxon>Clostridia</taxon>
        <taxon>Eubacteriales</taxon>
        <taxon>Gemmiger</taxon>
    </lineage>
</organism>
<dbReference type="NCBIfam" id="TIGR03156">
    <property type="entry name" value="GTP_HflX"/>
    <property type="match status" value="1"/>
</dbReference>
<protein>
    <recommendedName>
        <fullName evidence="6">GTPase HflX</fullName>
    </recommendedName>
    <alternativeName>
        <fullName evidence="6">GTP-binding protein HflX</fullName>
    </alternativeName>
</protein>
<dbReference type="Pfam" id="PF13167">
    <property type="entry name" value="GTP-bdg_N"/>
    <property type="match status" value="1"/>
</dbReference>
<dbReference type="InterPro" id="IPR042108">
    <property type="entry name" value="GTPase_HflX_N_sf"/>
</dbReference>
<dbReference type="RefSeq" id="WP_078784479.1">
    <property type="nucleotide sequence ID" value="NZ_FUYF01000007.1"/>
</dbReference>
<dbReference type="EMBL" id="FUYF01000007">
    <property type="protein sequence ID" value="SKA85724.1"/>
    <property type="molecule type" value="Genomic_DNA"/>
</dbReference>
<accession>A0A1T4X7V5</accession>
<feature type="domain" description="Hflx-type G" evidence="11">
    <location>
        <begin position="217"/>
        <end position="376"/>
    </location>
</feature>